<dbReference type="GO" id="GO:0046872">
    <property type="term" value="F:metal ion binding"/>
    <property type="evidence" value="ECO:0007669"/>
    <property type="project" value="UniProtKB-KW"/>
</dbReference>
<evidence type="ECO:0000256" key="1">
    <source>
        <dbReference type="ARBA" id="ARBA00001946"/>
    </source>
</evidence>
<keyword evidence="6" id="KW-0479">Metal-binding</keyword>
<evidence type="ECO:0000313" key="11">
    <source>
        <dbReference type="EMBL" id="OGZ06356.1"/>
    </source>
</evidence>
<dbReference type="AlphaFoldDB" id="A0A1G2CYA3"/>
<evidence type="ECO:0000256" key="4">
    <source>
        <dbReference type="ARBA" id="ARBA00022630"/>
    </source>
</evidence>
<gene>
    <name evidence="11" type="ORF">A2845_00995</name>
</gene>
<organism evidence="11 12">
    <name type="scientific">Candidatus Lloydbacteria bacterium RIFCSPHIGHO2_01_FULL_49_22</name>
    <dbReference type="NCBI Taxonomy" id="1798658"/>
    <lineage>
        <taxon>Bacteria</taxon>
        <taxon>Candidatus Lloydiibacteriota</taxon>
    </lineage>
</organism>
<dbReference type="Pfam" id="PF02424">
    <property type="entry name" value="ApbE"/>
    <property type="match status" value="1"/>
</dbReference>
<evidence type="ECO:0000256" key="2">
    <source>
        <dbReference type="ARBA" id="ARBA00011955"/>
    </source>
</evidence>
<dbReference type="PANTHER" id="PTHR30040">
    <property type="entry name" value="THIAMINE BIOSYNTHESIS LIPOPROTEIN APBE"/>
    <property type="match status" value="1"/>
</dbReference>
<dbReference type="SUPFAM" id="SSF143631">
    <property type="entry name" value="ApbE-like"/>
    <property type="match status" value="1"/>
</dbReference>
<comment type="cofactor">
    <cofactor evidence="1">
        <name>Mg(2+)</name>
        <dbReference type="ChEBI" id="CHEBI:18420"/>
    </cofactor>
</comment>
<evidence type="ECO:0000256" key="7">
    <source>
        <dbReference type="ARBA" id="ARBA00022827"/>
    </source>
</evidence>
<accession>A0A1G2CYA3</accession>
<keyword evidence="7" id="KW-0274">FAD</keyword>
<dbReference type="EC" id="2.7.1.180" evidence="2"/>
<reference evidence="11 12" key="1">
    <citation type="journal article" date="2016" name="Nat. Commun.">
        <title>Thousands of microbial genomes shed light on interconnected biogeochemical processes in an aquifer system.</title>
        <authorList>
            <person name="Anantharaman K."/>
            <person name="Brown C.T."/>
            <person name="Hug L.A."/>
            <person name="Sharon I."/>
            <person name="Castelle C.J."/>
            <person name="Probst A.J."/>
            <person name="Thomas B.C."/>
            <person name="Singh A."/>
            <person name="Wilkins M.J."/>
            <person name="Karaoz U."/>
            <person name="Brodie E.L."/>
            <person name="Williams K.H."/>
            <person name="Hubbard S.S."/>
            <person name="Banfield J.F."/>
        </authorList>
    </citation>
    <scope>NUCLEOTIDE SEQUENCE [LARGE SCALE GENOMIC DNA]</scope>
</reference>
<keyword evidence="8" id="KW-0460">Magnesium</keyword>
<dbReference type="GO" id="GO:0016740">
    <property type="term" value="F:transferase activity"/>
    <property type="evidence" value="ECO:0007669"/>
    <property type="project" value="UniProtKB-KW"/>
</dbReference>
<evidence type="ECO:0000313" key="12">
    <source>
        <dbReference type="Proteomes" id="UP000177122"/>
    </source>
</evidence>
<evidence type="ECO:0000256" key="10">
    <source>
        <dbReference type="ARBA" id="ARBA00048540"/>
    </source>
</evidence>
<dbReference type="PANTHER" id="PTHR30040:SF2">
    <property type="entry name" value="FAD:PROTEIN FMN TRANSFERASE"/>
    <property type="match status" value="1"/>
</dbReference>
<sequence length="294" mass="32663">MESEIVRRSFEAIGTSWDIVIDQEMTSAAEQELFLALRKRIELFEATYSRFRDDSLVDKVAHHAGAYTLPADAKQMFDLYKELYDTTSGAVTPLIGNTLVEAGYDKHYSLKKGVLHAPPAWDDVLIYDFPKLTALSPTQLDLGAIGKGYIIDIVGLLLEEHGINQYHINAGGDIRQRGSCSNPLSIGLEHPIDKNLAIGKINIVNKSICGSSGSRRAWEDMHHIIDPHTQRSPKNIIAVWAVADTTILADAMTTALFFKDPALLMKEFTFEYLIMNADSSTLRSPNFDATLFTS</sequence>
<comment type="caution">
    <text evidence="11">The sequence shown here is derived from an EMBL/GenBank/DDBJ whole genome shotgun (WGS) entry which is preliminary data.</text>
</comment>
<dbReference type="EMBL" id="MHLI01000004">
    <property type="protein sequence ID" value="OGZ06356.1"/>
    <property type="molecule type" value="Genomic_DNA"/>
</dbReference>
<protein>
    <recommendedName>
        <fullName evidence="3">FAD:protein FMN transferase</fullName>
        <ecNumber evidence="2">2.7.1.180</ecNumber>
    </recommendedName>
    <alternativeName>
        <fullName evidence="9">Flavin transferase</fullName>
    </alternativeName>
</protein>
<evidence type="ECO:0000256" key="8">
    <source>
        <dbReference type="ARBA" id="ARBA00022842"/>
    </source>
</evidence>
<dbReference type="InterPro" id="IPR024932">
    <property type="entry name" value="ApbE"/>
</dbReference>
<dbReference type="Gene3D" id="3.10.520.10">
    <property type="entry name" value="ApbE-like domains"/>
    <property type="match status" value="1"/>
</dbReference>
<proteinExistence type="predicted"/>
<evidence type="ECO:0000256" key="3">
    <source>
        <dbReference type="ARBA" id="ARBA00016337"/>
    </source>
</evidence>
<dbReference type="InterPro" id="IPR003374">
    <property type="entry name" value="ApbE-like_sf"/>
</dbReference>
<keyword evidence="4" id="KW-0285">Flavoprotein</keyword>
<name>A0A1G2CYA3_9BACT</name>
<keyword evidence="5" id="KW-0808">Transferase</keyword>
<evidence type="ECO:0000256" key="9">
    <source>
        <dbReference type="ARBA" id="ARBA00031306"/>
    </source>
</evidence>
<evidence type="ECO:0000256" key="5">
    <source>
        <dbReference type="ARBA" id="ARBA00022679"/>
    </source>
</evidence>
<comment type="catalytic activity">
    <reaction evidence="10">
        <text>L-threonyl-[protein] + FAD = FMN-L-threonyl-[protein] + AMP + H(+)</text>
        <dbReference type="Rhea" id="RHEA:36847"/>
        <dbReference type="Rhea" id="RHEA-COMP:11060"/>
        <dbReference type="Rhea" id="RHEA-COMP:11061"/>
        <dbReference type="ChEBI" id="CHEBI:15378"/>
        <dbReference type="ChEBI" id="CHEBI:30013"/>
        <dbReference type="ChEBI" id="CHEBI:57692"/>
        <dbReference type="ChEBI" id="CHEBI:74257"/>
        <dbReference type="ChEBI" id="CHEBI:456215"/>
        <dbReference type="EC" id="2.7.1.180"/>
    </reaction>
</comment>
<evidence type="ECO:0000256" key="6">
    <source>
        <dbReference type="ARBA" id="ARBA00022723"/>
    </source>
</evidence>
<dbReference type="Proteomes" id="UP000177122">
    <property type="component" value="Unassembled WGS sequence"/>
</dbReference>